<dbReference type="GO" id="GO:0006754">
    <property type="term" value="P:ATP biosynthetic process"/>
    <property type="evidence" value="ECO:0007669"/>
    <property type="project" value="TreeGrafter"/>
</dbReference>
<dbReference type="InterPro" id="IPR051325">
    <property type="entry name" value="Nudix_hydrolase_domain"/>
</dbReference>
<dbReference type="SUPFAM" id="SSF55811">
    <property type="entry name" value="Nudix"/>
    <property type="match status" value="1"/>
</dbReference>
<reference evidence="3" key="1">
    <citation type="submission" date="2023-07" db="EMBL/GenBank/DDBJ databases">
        <title>Genomic Encyclopedia of Type Strains, Phase IV (KMG-IV): sequencing the most valuable type-strain genomes for metagenomic binning, comparative biology and taxonomic classification.</title>
        <authorList>
            <person name="Goeker M."/>
        </authorList>
    </citation>
    <scope>NUCLEOTIDE SEQUENCE</scope>
    <source>
        <strain evidence="3">DSM 26174</strain>
    </source>
</reference>
<evidence type="ECO:0000259" key="2">
    <source>
        <dbReference type="PROSITE" id="PS51462"/>
    </source>
</evidence>
<organism evidence="3 4">
    <name type="scientific">Aureibacter tunicatorum</name>
    <dbReference type="NCBI Taxonomy" id="866807"/>
    <lineage>
        <taxon>Bacteria</taxon>
        <taxon>Pseudomonadati</taxon>
        <taxon>Bacteroidota</taxon>
        <taxon>Cytophagia</taxon>
        <taxon>Cytophagales</taxon>
        <taxon>Persicobacteraceae</taxon>
        <taxon>Aureibacter</taxon>
    </lineage>
</organism>
<dbReference type="AlphaFoldDB" id="A0AAE3XR26"/>
<dbReference type="InterPro" id="IPR015797">
    <property type="entry name" value="NUDIX_hydrolase-like_dom_sf"/>
</dbReference>
<dbReference type="PROSITE" id="PS00893">
    <property type="entry name" value="NUDIX_BOX"/>
    <property type="match status" value="1"/>
</dbReference>
<dbReference type="PANTHER" id="PTHR21340">
    <property type="entry name" value="DIADENOSINE 5,5-P1,P4-TETRAPHOSPHATE PYROPHOSPHOHYDROLASE MUTT"/>
    <property type="match status" value="1"/>
</dbReference>
<protein>
    <submittedName>
        <fullName evidence="3">NUDIX family NTP pyrophosphohydrolase</fullName>
    </submittedName>
</protein>
<comment type="caution">
    <text evidence="3">The sequence shown here is derived from an EMBL/GenBank/DDBJ whole genome shotgun (WGS) entry which is preliminary data.</text>
</comment>
<evidence type="ECO:0000313" key="4">
    <source>
        <dbReference type="Proteomes" id="UP001185092"/>
    </source>
</evidence>
<proteinExistence type="predicted"/>
<sequence>MTLSAGILVYRLKDQMEVMLLKPGGPFYKNQDIGVWTIPKGEIHNNESPYEAAIREFQEETGFVTDQKPSHFIDIKLRKGKSLSVFVLQESFDISKIKSNSFAMEYPKGSGKTENFPEIEKGKWVSLDEALIHIHSKQKTIIERFVDAIDK</sequence>
<dbReference type="Gene3D" id="3.90.79.10">
    <property type="entry name" value="Nucleoside Triphosphate Pyrophosphohydrolase"/>
    <property type="match status" value="1"/>
</dbReference>
<name>A0AAE3XR26_9BACT</name>
<dbReference type="PROSITE" id="PS51462">
    <property type="entry name" value="NUDIX"/>
    <property type="match status" value="1"/>
</dbReference>
<dbReference type="InterPro" id="IPR000086">
    <property type="entry name" value="NUDIX_hydrolase_dom"/>
</dbReference>
<keyword evidence="4" id="KW-1185">Reference proteome</keyword>
<dbReference type="RefSeq" id="WP_309940464.1">
    <property type="nucleotide sequence ID" value="NZ_AP025306.1"/>
</dbReference>
<dbReference type="GO" id="GO:0006167">
    <property type="term" value="P:AMP biosynthetic process"/>
    <property type="evidence" value="ECO:0007669"/>
    <property type="project" value="TreeGrafter"/>
</dbReference>
<dbReference type="InterPro" id="IPR020084">
    <property type="entry name" value="NUDIX_hydrolase_CS"/>
</dbReference>
<feature type="domain" description="Nudix hydrolase" evidence="2">
    <location>
        <begin position="1"/>
        <end position="147"/>
    </location>
</feature>
<dbReference type="Proteomes" id="UP001185092">
    <property type="component" value="Unassembled WGS sequence"/>
</dbReference>
<dbReference type="PANTHER" id="PTHR21340:SF0">
    <property type="entry name" value="BIS(5'-NUCLEOSYL)-TETRAPHOSPHATASE [ASYMMETRICAL]"/>
    <property type="match status" value="1"/>
</dbReference>
<gene>
    <name evidence="3" type="ORF">HNQ88_003564</name>
</gene>
<evidence type="ECO:0000256" key="1">
    <source>
        <dbReference type="ARBA" id="ARBA00022801"/>
    </source>
</evidence>
<keyword evidence="1" id="KW-0378">Hydrolase</keyword>
<dbReference type="EMBL" id="JAVDQD010000005">
    <property type="protein sequence ID" value="MDR6240488.1"/>
    <property type="molecule type" value="Genomic_DNA"/>
</dbReference>
<dbReference type="GO" id="GO:0004081">
    <property type="term" value="F:bis(5'-nucleosyl)-tetraphosphatase (asymmetrical) activity"/>
    <property type="evidence" value="ECO:0007669"/>
    <property type="project" value="TreeGrafter"/>
</dbReference>
<evidence type="ECO:0000313" key="3">
    <source>
        <dbReference type="EMBL" id="MDR6240488.1"/>
    </source>
</evidence>
<dbReference type="Pfam" id="PF00293">
    <property type="entry name" value="NUDIX"/>
    <property type="match status" value="1"/>
</dbReference>
<accession>A0AAE3XR26</accession>